<keyword evidence="4 6" id="KW-0862">Zinc</keyword>
<feature type="domain" description="Enoyl reductase (ER)" evidence="7">
    <location>
        <begin position="21"/>
        <end position="351"/>
    </location>
</feature>
<dbReference type="Proteomes" id="UP001316184">
    <property type="component" value="Chromosome"/>
</dbReference>
<dbReference type="Pfam" id="PF00107">
    <property type="entry name" value="ADH_zinc_N"/>
    <property type="match status" value="1"/>
</dbReference>
<gene>
    <name evidence="8" type="ORF">NQV15_08865</name>
</gene>
<dbReference type="PROSITE" id="PS00059">
    <property type="entry name" value="ADH_ZINC"/>
    <property type="match status" value="1"/>
</dbReference>
<protein>
    <submittedName>
        <fullName evidence="8">Zinc-binding dehydrogenase</fullName>
    </submittedName>
</protein>
<dbReference type="SUPFAM" id="SSF50129">
    <property type="entry name" value="GroES-like"/>
    <property type="match status" value="1"/>
</dbReference>
<keyword evidence="5" id="KW-0560">Oxidoreductase</keyword>
<dbReference type="RefSeq" id="WP_232399459.1">
    <property type="nucleotide sequence ID" value="NZ_CP102173.1"/>
</dbReference>
<accession>A0ABY5MD67</accession>
<keyword evidence="9" id="KW-1185">Reference proteome</keyword>
<evidence type="ECO:0000256" key="4">
    <source>
        <dbReference type="ARBA" id="ARBA00022833"/>
    </source>
</evidence>
<dbReference type="InterPro" id="IPR011032">
    <property type="entry name" value="GroES-like_sf"/>
</dbReference>
<dbReference type="CDD" id="cd08254">
    <property type="entry name" value="hydroxyacyl_CoA_DH"/>
    <property type="match status" value="1"/>
</dbReference>
<dbReference type="InterPro" id="IPR036291">
    <property type="entry name" value="NAD(P)-bd_dom_sf"/>
</dbReference>
<organism evidence="8 9">
    <name type="scientific">Aeromicrobium wangtongii</name>
    <dbReference type="NCBI Taxonomy" id="2969247"/>
    <lineage>
        <taxon>Bacteria</taxon>
        <taxon>Bacillati</taxon>
        <taxon>Actinomycetota</taxon>
        <taxon>Actinomycetes</taxon>
        <taxon>Propionibacteriales</taxon>
        <taxon>Nocardioidaceae</taxon>
        <taxon>Aeromicrobium</taxon>
    </lineage>
</organism>
<dbReference type="InterPro" id="IPR013149">
    <property type="entry name" value="ADH-like_C"/>
</dbReference>
<dbReference type="PANTHER" id="PTHR43350">
    <property type="entry name" value="NAD-DEPENDENT ALCOHOL DEHYDROGENASE"/>
    <property type="match status" value="1"/>
</dbReference>
<evidence type="ECO:0000256" key="6">
    <source>
        <dbReference type="RuleBase" id="RU361277"/>
    </source>
</evidence>
<dbReference type="PANTHER" id="PTHR43350:SF17">
    <property type="entry name" value="NAD-DEPENDENT ALCOHOL DEHYDROGENASE"/>
    <property type="match status" value="1"/>
</dbReference>
<evidence type="ECO:0000259" key="7">
    <source>
        <dbReference type="SMART" id="SM00829"/>
    </source>
</evidence>
<dbReference type="InterPro" id="IPR002328">
    <property type="entry name" value="ADH_Zn_CS"/>
</dbReference>
<comment type="cofactor">
    <cofactor evidence="1 6">
        <name>Zn(2+)</name>
        <dbReference type="ChEBI" id="CHEBI:29105"/>
    </cofactor>
</comment>
<dbReference type="SMART" id="SM00829">
    <property type="entry name" value="PKS_ER"/>
    <property type="match status" value="1"/>
</dbReference>
<evidence type="ECO:0000256" key="2">
    <source>
        <dbReference type="ARBA" id="ARBA00008072"/>
    </source>
</evidence>
<dbReference type="Gene3D" id="3.40.50.720">
    <property type="entry name" value="NAD(P)-binding Rossmann-like Domain"/>
    <property type="match status" value="1"/>
</dbReference>
<dbReference type="SUPFAM" id="SSF51735">
    <property type="entry name" value="NAD(P)-binding Rossmann-fold domains"/>
    <property type="match status" value="1"/>
</dbReference>
<comment type="similarity">
    <text evidence="2 6">Belongs to the zinc-containing alcohol dehydrogenase family.</text>
</comment>
<evidence type="ECO:0000256" key="3">
    <source>
        <dbReference type="ARBA" id="ARBA00022723"/>
    </source>
</evidence>
<dbReference type="EMBL" id="CP102173">
    <property type="protein sequence ID" value="UUP15407.1"/>
    <property type="molecule type" value="Genomic_DNA"/>
</dbReference>
<reference evidence="8 9" key="1">
    <citation type="submission" date="2022-08" db="EMBL/GenBank/DDBJ databases">
        <title>novel species in genus Aeromicrobium.</title>
        <authorList>
            <person name="Ye L."/>
        </authorList>
    </citation>
    <scope>NUCLEOTIDE SEQUENCE [LARGE SCALE GENOMIC DNA]</scope>
    <source>
        <strain evidence="9">zg-Y1379</strain>
    </source>
</reference>
<evidence type="ECO:0000313" key="9">
    <source>
        <dbReference type="Proteomes" id="UP001316184"/>
    </source>
</evidence>
<evidence type="ECO:0000313" key="8">
    <source>
        <dbReference type="EMBL" id="UUP15407.1"/>
    </source>
</evidence>
<evidence type="ECO:0000256" key="1">
    <source>
        <dbReference type="ARBA" id="ARBA00001947"/>
    </source>
</evidence>
<dbReference type="InterPro" id="IPR020843">
    <property type="entry name" value="ER"/>
</dbReference>
<keyword evidence="3 6" id="KW-0479">Metal-binding</keyword>
<sequence>MEQRDEPISTPEESPRTMLAGRLTLNPRRFAVEEVPVPRPGPGEVLVAVKASGVCLSDIHLIDGSLTPPFNKSDAVTLGHETAGVIEEIGPGVTGWTVGTRVALQAGQACGLCPACLQRKPCPEVRTRGVDYDGGWAEFTIARADTLIAIPDNLPFDQAAIIPDAVSTPYSAIVDTGQLRPGQAVGIWGIGGLGAHGVRICRMAGAYPIIALDPVPSARERALSFGADLALDPSSPSVAEEVRAATGGRGLDLAFDFAGVPAVREQAAALLGLSGVLVLVGLTPHPLTVPDGIGFSVKGNQLRGHYGSSDGSVEQLIALSSGGRLDLAPSITAHIPLAEAAEAVSQLQRKVGDPIRLILVP</sequence>
<dbReference type="InterPro" id="IPR013154">
    <property type="entry name" value="ADH-like_N"/>
</dbReference>
<dbReference type="Pfam" id="PF08240">
    <property type="entry name" value="ADH_N"/>
    <property type="match status" value="1"/>
</dbReference>
<name>A0ABY5MD67_9ACTN</name>
<dbReference type="Gene3D" id="3.90.180.10">
    <property type="entry name" value="Medium-chain alcohol dehydrogenases, catalytic domain"/>
    <property type="match status" value="1"/>
</dbReference>
<proteinExistence type="inferred from homology"/>
<evidence type="ECO:0000256" key="5">
    <source>
        <dbReference type="ARBA" id="ARBA00023002"/>
    </source>
</evidence>